<protein>
    <submittedName>
        <fullName evidence="5">AAA+ superfamily predicted ATPase</fullName>
    </submittedName>
</protein>
<comment type="similarity">
    <text evidence="1">Belongs to the AAA ATPase family.</text>
</comment>
<keyword evidence="6" id="KW-1185">Reference proteome</keyword>
<dbReference type="InterPro" id="IPR003593">
    <property type="entry name" value="AAA+_ATPase"/>
</dbReference>
<proteinExistence type="inferred from homology"/>
<evidence type="ECO:0000256" key="2">
    <source>
        <dbReference type="ARBA" id="ARBA00022741"/>
    </source>
</evidence>
<organism evidence="5 6">
    <name type="scientific">Paenibacillus harenae</name>
    <dbReference type="NCBI Taxonomy" id="306543"/>
    <lineage>
        <taxon>Bacteria</taxon>
        <taxon>Bacillati</taxon>
        <taxon>Bacillota</taxon>
        <taxon>Bacilli</taxon>
        <taxon>Bacillales</taxon>
        <taxon>Paenibacillaceae</taxon>
        <taxon>Paenibacillus</taxon>
    </lineage>
</organism>
<dbReference type="PANTHER" id="PTHR23073">
    <property type="entry name" value="26S PROTEASOME REGULATORY SUBUNIT"/>
    <property type="match status" value="1"/>
</dbReference>
<reference evidence="5 6" key="1">
    <citation type="submission" date="2023-07" db="EMBL/GenBank/DDBJ databases">
        <title>Sorghum-associated microbial communities from plants grown in Nebraska, USA.</title>
        <authorList>
            <person name="Schachtman D."/>
        </authorList>
    </citation>
    <scope>NUCLEOTIDE SEQUENCE [LARGE SCALE GENOMIC DNA]</scope>
    <source>
        <strain evidence="5 6">CC482</strain>
    </source>
</reference>
<accession>A0ABT9TX40</accession>
<dbReference type="Pfam" id="PF00004">
    <property type="entry name" value="AAA"/>
    <property type="match status" value="1"/>
</dbReference>
<keyword evidence="2" id="KW-0547">Nucleotide-binding</keyword>
<evidence type="ECO:0000256" key="3">
    <source>
        <dbReference type="ARBA" id="ARBA00022840"/>
    </source>
</evidence>
<feature type="domain" description="AAA+ ATPase" evidence="4">
    <location>
        <begin position="250"/>
        <end position="450"/>
    </location>
</feature>
<dbReference type="Gene3D" id="3.40.50.300">
    <property type="entry name" value="P-loop containing nucleotide triphosphate hydrolases"/>
    <property type="match status" value="1"/>
</dbReference>
<dbReference type="InterPro" id="IPR054472">
    <property type="entry name" value="WHD"/>
</dbReference>
<dbReference type="InterPro" id="IPR027417">
    <property type="entry name" value="P-loop_NTPase"/>
</dbReference>
<evidence type="ECO:0000259" key="4">
    <source>
        <dbReference type="SMART" id="SM00382"/>
    </source>
</evidence>
<evidence type="ECO:0000313" key="6">
    <source>
        <dbReference type="Proteomes" id="UP001229346"/>
    </source>
</evidence>
<evidence type="ECO:0000256" key="1">
    <source>
        <dbReference type="ARBA" id="ARBA00006914"/>
    </source>
</evidence>
<dbReference type="Pfam" id="PF22977">
    <property type="entry name" value="WHD"/>
    <property type="match status" value="1"/>
</dbReference>
<dbReference type="EMBL" id="JAUSSU010000001">
    <property type="protein sequence ID" value="MDQ0111010.1"/>
    <property type="molecule type" value="Genomic_DNA"/>
</dbReference>
<gene>
    <name evidence="5" type="ORF">J2T15_000426</name>
</gene>
<feature type="domain" description="AAA+ ATPase" evidence="4">
    <location>
        <begin position="501"/>
        <end position="633"/>
    </location>
</feature>
<dbReference type="CDD" id="cd19481">
    <property type="entry name" value="RecA-like_protease"/>
    <property type="match status" value="1"/>
</dbReference>
<dbReference type="Proteomes" id="UP001229346">
    <property type="component" value="Unassembled WGS sequence"/>
</dbReference>
<dbReference type="SMART" id="SM00382">
    <property type="entry name" value="AAA"/>
    <property type="match status" value="2"/>
</dbReference>
<dbReference type="InterPro" id="IPR003959">
    <property type="entry name" value="ATPase_AAA_core"/>
</dbReference>
<dbReference type="SUPFAM" id="SSF52540">
    <property type="entry name" value="P-loop containing nucleoside triphosphate hydrolases"/>
    <property type="match status" value="2"/>
</dbReference>
<evidence type="ECO:0000313" key="5">
    <source>
        <dbReference type="EMBL" id="MDQ0111010.1"/>
    </source>
</evidence>
<name>A0ABT9TX40_PAEHA</name>
<keyword evidence="3" id="KW-0067">ATP-binding</keyword>
<sequence>MTNVAVVSNDIYDELHLLEQGMRLLLAEFESKEVDGQAPYSMRGLMITPSDIERTLEETEHRPEDDALAAFRADRLQWEARRDAEEDEGLRDDSPLARMSRALGLSVWERRCVVLCLAAELDIRYESWFGYLNDDVTLRVPTALLALRLLCDSEKERDSARAYLAGYSPLKRFLLRNETALERSSLKMPLRLDPRAVTFLLHTESVDSRIAAAVAKYSEEAAAPGLLFDERLQISLQLAVSQERTGNSGRMPFLQLTGPSGAGKKLHARHVAEAFGQPLLVVSLDKLEGDAEKRGEQLRHIVREALISGAMLAMAEGVGGDSLLESYKSGLSAAIAEYAAVSTIPVVFWLARRERRGARLPLPEEASLLSFAITVPDAARRLTLWEMGGSDRDDPALYAQLADKYAFTAGQIEGTRRQAALLASLHGRSSADMNDYAAASRSQVQHRLSELAEKRVPSRTWKDLVLPEEPLALLSEACNRFKFNETVLNRWGFGTKLPYGRGLALLFTGPPGTGKTMAAEVVARELGLELYRVDLSRVVSKYIGETEKNLRELFEEAENSGSILFFDEGDSLFGKRTEVKDSNDRYANMEAAFLLQRIETFDGVTILATNLLQNMDEAFLRRMQVIVKFPFPDSAERERLFRSMLPAEAPLDSDLDFPFLASSVDVAGGHIKNIVLAAAYMAAAEDSAIAMRHMIRASRQEFHKMGKIVVKGLFDPYV</sequence>
<dbReference type="RefSeq" id="WP_307200569.1">
    <property type="nucleotide sequence ID" value="NZ_JAUSSU010000001.1"/>
</dbReference>
<comment type="caution">
    <text evidence="5">The sequence shown here is derived from an EMBL/GenBank/DDBJ whole genome shotgun (WGS) entry which is preliminary data.</text>
</comment>
<dbReference type="InterPro" id="IPR050221">
    <property type="entry name" value="26S_Proteasome_ATPase"/>
</dbReference>